<gene>
    <name evidence="1" type="ORF">ACFOOI_03825</name>
</gene>
<protein>
    <recommendedName>
        <fullName evidence="3">CRISPR-associated protein</fullName>
    </recommendedName>
</protein>
<keyword evidence="2" id="KW-1185">Reference proteome</keyword>
<reference evidence="2" key="1">
    <citation type="journal article" date="2019" name="Int. J. Syst. Evol. Microbiol.">
        <title>The Global Catalogue of Microorganisms (GCM) 10K type strain sequencing project: providing services to taxonomists for standard genome sequencing and annotation.</title>
        <authorList>
            <consortium name="The Broad Institute Genomics Platform"/>
            <consortium name="The Broad Institute Genome Sequencing Center for Infectious Disease"/>
            <person name="Wu L."/>
            <person name="Ma J."/>
        </authorList>
    </citation>
    <scope>NUCLEOTIDE SEQUENCE [LARGE SCALE GENOMIC DNA]</scope>
    <source>
        <strain evidence="2">CECT 7956</strain>
    </source>
</reference>
<sequence>MLLNLTNHPSSQWSQKQFDFAIELYKNVVDLSFPLISPDLNSDSLDLVVKEFEAKVREMNPKAVHIMGEMTFTYRMVKILKKAGFTCLASTTERTVIEEKDIKTSTFSFVQFREY</sequence>
<dbReference type="Proteomes" id="UP001595616">
    <property type="component" value="Unassembled WGS sequence"/>
</dbReference>
<comment type="caution">
    <text evidence="1">The sequence shown here is derived from an EMBL/GenBank/DDBJ whole genome shotgun (WGS) entry which is preliminary data.</text>
</comment>
<dbReference type="EMBL" id="JBHRYQ010000001">
    <property type="protein sequence ID" value="MFC3809774.1"/>
    <property type="molecule type" value="Genomic_DNA"/>
</dbReference>
<name>A0ABV7YRH4_9BACT</name>
<evidence type="ECO:0000313" key="1">
    <source>
        <dbReference type="EMBL" id="MFC3809774.1"/>
    </source>
</evidence>
<evidence type="ECO:0008006" key="3">
    <source>
        <dbReference type="Google" id="ProtNLM"/>
    </source>
</evidence>
<dbReference type="RefSeq" id="WP_379835256.1">
    <property type="nucleotide sequence ID" value="NZ_JBHRYQ010000001.1"/>
</dbReference>
<evidence type="ECO:0000313" key="2">
    <source>
        <dbReference type="Proteomes" id="UP001595616"/>
    </source>
</evidence>
<proteinExistence type="predicted"/>
<accession>A0ABV7YRH4</accession>
<organism evidence="1 2">
    <name type="scientific">Lacihabitans lacunae</name>
    <dbReference type="NCBI Taxonomy" id="1028214"/>
    <lineage>
        <taxon>Bacteria</taxon>
        <taxon>Pseudomonadati</taxon>
        <taxon>Bacteroidota</taxon>
        <taxon>Cytophagia</taxon>
        <taxon>Cytophagales</taxon>
        <taxon>Leadbetterellaceae</taxon>
        <taxon>Lacihabitans</taxon>
    </lineage>
</organism>